<protein>
    <submittedName>
        <fullName evidence="11">Acyl-CoA dehydrogenase family member 11-like isoform X2</fullName>
    </submittedName>
</protein>
<dbReference type="InterPro" id="IPR009075">
    <property type="entry name" value="AcylCo_DH/oxidase_C"/>
</dbReference>
<dbReference type="InterPro" id="IPR052904">
    <property type="entry name" value="Acyl-CoA_dehydrogenase-like"/>
</dbReference>
<keyword evidence="2 5" id="KW-0285">Flavoprotein</keyword>
<evidence type="ECO:0000313" key="11">
    <source>
        <dbReference type="RefSeq" id="XP_060541119.1"/>
    </source>
</evidence>
<evidence type="ECO:0000259" key="7">
    <source>
        <dbReference type="Pfam" id="PF02770"/>
    </source>
</evidence>
<dbReference type="Pfam" id="PF00441">
    <property type="entry name" value="Acyl-CoA_dh_1"/>
    <property type="match status" value="1"/>
</dbReference>
<evidence type="ECO:0000259" key="9">
    <source>
        <dbReference type="Pfam" id="PF22217"/>
    </source>
</evidence>
<evidence type="ECO:0000256" key="4">
    <source>
        <dbReference type="ARBA" id="ARBA00023002"/>
    </source>
</evidence>
<evidence type="ECO:0000313" key="10">
    <source>
        <dbReference type="Proteomes" id="UP001652622"/>
    </source>
</evidence>
<proteinExistence type="inferred from homology"/>
<evidence type="ECO:0000256" key="5">
    <source>
        <dbReference type="RuleBase" id="RU362125"/>
    </source>
</evidence>
<sequence length="570" mass="63287">MGSTSALFQSSGTLKDFQIWESEVFAEVNVDLERFGARLRDEIYSLGRECELNPPRLLHFDAWGQRVDQVTTCPAWKRLKDISAEESLVAEGYKRRYSCWSRVYQAAKLYLFIFSSACYTSPLAMTDGAAKVIESLGIPKPLEEAYARLTSGDPKTFWISGQWMTERKGGSDVGGGTETVARELPDGSYSLHGFKWFTSAADSDMTLTLARMVGPDGQVKQGSRGLSLFYLKIYEDGKLNGIKIERLKEKLGTRALPTAELLLDGARAHLISTEGQGIPYIANMLNIARIYNAVGAAGSMRRMVNLARDYATKREAFGKPLKDHPLHMQTLARMEVQSQAAFLLLMELARLLGLEETKAATEQEKHLLRLLTPLTKLYTAKQAIAMNSEGLECFGGQGFMEDTGVPVIVRDSQVLSIWEGTTNILSLDVLRCILKSQGKALDVFFSTAQAKLEAATRQPELQASVQIIQNNLQKLKQFVRRMDSKGEAGWQLAARDFAYDLAWIYEGVLLLEHAARAGASATNIYAAQRWCQEDVCLVDREEKAGSYNSTAASLDKSLVYDGYPSLRGKL</sequence>
<dbReference type="Gene3D" id="6.10.250.600">
    <property type="match status" value="1"/>
</dbReference>
<dbReference type="Gene3D" id="1.20.140.10">
    <property type="entry name" value="Butyryl-CoA Dehydrogenase, subunit A, domain 3"/>
    <property type="match status" value="1"/>
</dbReference>
<dbReference type="SUPFAM" id="SSF56645">
    <property type="entry name" value="Acyl-CoA dehydrogenase NM domain-like"/>
    <property type="match status" value="1"/>
</dbReference>
<evidence type="ECO:0000256" key="3">
    <source>
        <dbReference type="ARBA" id="ARBA00022827"/>
    </source>
</evidence>
<dbReference type="InterPro" id="IPR009100">
    <property type="entry name" value="AcylCoA_DH/oxidase_NM_dom_sf"/>
</dbReference>
<dbReference type="Pfam" id="PF22217">
    <property type="entry name" value="ACDH-11_C"/>
    <property type="match status" value="1"/>
</dbReference>
<dbReference type="InterPro" id="IPR041504">
    <property type="entry name" value="AidB_N"/>
</dbReference>
<gene>
    <name evidence="11" type="primary">LOC117670737</name>
</gene>
<keyword evidence="4 5" id="KW-0560">Oxidoreductase</keyword>
<evidence type="ECO:0000256" key="2">
    <source>
        <dbReference type="ARBA" id="ARBA00022630"/>
    </source>
</evidence>
<dbReference type="Gene3D" id="2.40.110.20">
    <property type="match status" value="1"/>
</dbReference>
<dbReference type="InterPro" id="IPR036250">
    <property type="entry name" value="AcylCo_DH-like_C"/>
</dbReference>
<dbReference type="Pfam" id="PF18158">
    <property type="entry name" value="AidB_N"/>
    <property type="match status" value="1"/>
</dbReference>
<dbReference type="PANTHER" id="PTHR42707">
    <property type="entry name" value="ACYL-COA DEHYDROGENASE"/>
    <property type="match status" value="1"/>
</dbReference>
<comment type="similarity">
    <text evidence="1 5">Belongs to the acyl-CoA dehydrogenase family.</text>
</comment>
<dbReference type="GeneID" id="117670737"/>
<dbReference type="InterPro" id="IPR006091">
    <property type="entry name" value="Acyl-CoA_Oxase/DH_mid-dom"/>
</dbReference>
<reference evidence="11" key="1">
    <citation type="submission" date="2025-08" db="UniProtKB">
        <authorList>
            <consortium name="RefSeq"/>
        </authorList>
    </citation>
    <scope>IDENTIFICATION</scope>
    <source>
        <tissue evidence="11">Blood</tissue>
    </source>
</reference>
<organism evidence="10 11">
    <name type="scientific">Pantherophis guttatus</name>
    <name type="common">Corn snake</name>
    <name type="synonym">Elaphe guttata</name>
    <dbReference type="NCBI Taxonomy" id="94885"/>
    <lineage>
        <taxon>Eukaryota</taxon>
        <taxon>Metazoa</taxon>
        <taxon>Chordata</taxon>
        <taxon>Craniata</taxon>
        <taxon>Vertebrata</taxon>
        <taxon>Euteleostomi</taxon>
        <taxon>Lepidosauria</taxon>
        <taxon>Squamata</taxon>
        <taxon>Bifurcata</taxon>
        <taxon>Unidentata</taxon>
        <taxon>Episquamata</taxon>
        <taxon>Toxicofera</taxon>
        <taxon>Serpentes</taxon>
        <taxon>Colubroidea</taxon>
        <taxon>Colubridae</taxon>
        <taxon>Colubrinae</taxon>
        <taxon>Pantherophis</taxon>
    </lineage>
</organism>
<feature type="domain" description="Adaptive response protein AidB N-terminal" evidence="8">
    <location>
        <begin position="25"/>
        <end position="135"/>
    </location>
</feature>
<dbReference type="SUPFAM" id="SSF47203">
    <property type="entry name" value="Acyl-CoA dehydrogenase C-terminal domain-like"/>
    <property type="match status" value="1"/>
</dbReference>
<feature type="domain" description="Acyl-CoA dehydrogenase/oxidase C-terminal" evidence="6">
    <location>
        <begin position="275"/>
        <end position="431"/>
    </location>
</feature>
<feature type="domain" description="Acyl-CoA oxidase/dehydrogenase middle" evidence="7">
    <location>
        <begin position="162"/>
        <end position="264"/>
    </location>
</feature>
<evidence type="ECO:0000259" key="8">
    <source>
        <dbReference type="Pfam" id="PF18158"/>
    </source>
</evidence>
<evidence type="ECO:0000259" key="6">
    <source>
        <dbReference type="Pfam" id="PF00441"/>
    </source>
</evidence>
<comment type="cofactor">
    <cofactor evidence="5">
        <name>FAD</name>
        <dbReference type="ChEBI" id="CHEBI:57692"/>
    </cofactor>
</comment>
<dbReference type="InterPro" id="IPR053998">
    <property type="entry name" value="ACDH-11_C"/>
</dbReference>
<name>A0ABM3YYC2_PANGU</name>
<dbReference type="RefSeq" id="XP_060541119.1">
    <property type="nucleotide sequence ID" value="XM_060685136.1"/>
</dbReference>
<keyword evidence="3 5" id="KW-0274">FAD</keyword>
<dbReference type="Proteomes" id="UP001652622">
    <property type="component" value="Unplaced"/>
</dbReference>
<dbReference type="Pfam" id="PF02770">
    <property type="entry name" value="Acyl-CoA_dh_M"/>
    <property type="match status" value="1"/>
</dbReference>
<accession>A0ABM3YYC2</accession>
<keyword evidence="10" id="KW-1185">Reference proteome</keyword>
<feature type="domain" description="Acyl-CoA dehydrogenase 11-like C-terminal" evidence="9">
    <location>
        <begin position="440"/>
        <end position="560"/>
    </location>
</feature>
<evidence type="ECO:0000256" key="1">
    <source>
        <dbReference type="ARBA" id="ARBA00009347"/>
    </source>
</evidence>
<dbReference type="PANTHER" id="PTHR42707:SF2">
    <property type="entry name" value="ACD11 DEHYDROGENASE"/>
    <property type="match status" value="1"/>
</dbReference>